<evidence type="ECO:0000313" key="2">
    <source>
        <dbReference type="EMBL" id="KKS82791.1"/>
    </source>
</evidence>
<organism evidence="2 3">
    <name type="scientific">Candidatus Wolfebacteria bacterium GW2011_GWC1_43_10</name>
    <dbReference type="NCBI Taxonomy" id="1619011"/>
    <lineage>
        <taxon>Bacteria</taxon>
        <taxon>Candidatus Wolfeibacteriota</taxon>
    </lineage>
</organism>
<protein>
    <submittedName>
        <fullName evidence="2">ATPase AAA-5 domain protein</fullName>
    </submittedName>
</protein>
<gene>
    <name evidence="2" type="ORF">UV58_C0005G0045</name>
</gene>
<dbReference type="AlphaFoldDB" id="A0A0G1EID7"/>
<dbReference type="EMBL" id="LCFA01000005">
    <property type="protein sequence ID" value="KKS82791.1"/>
    <property type="molecule type" value="Genomic_DNA"/>
</dbReference>
<evidence type="ECO:0000313" key="3">
    <source>
        <dbReference type="Proteomes" id="UP000034810"/>
    </source>
</evidence>
<name>A0A0G1EID7_9BACT</name>
<dbReference type="Pfam" id="PF20030">
    <property type="entry name" value="bpMoxR"/>
    <property type="match status" value="1"/>
</dbReference>
<dbReference type="InterPro" id="IPR027417">
    <property type="entry name" value="P-loop_NTPase"/>
</dbReference>
<dbReference type="PATRIC" id="fig|1619011.3.peg.272"/>
<dbReference type="Proteomes" id="UP000034810">
    <property type="component" value="Unassembled WGS sequence"/>
</dbReference>
<dbReference type="Gene3D" id="3.40.50.300">
    <property type="entry name" value="P-loop containing nucleotide triphosphate hydrolases"/>
    <property type="match status" value="1"/>
</dbReference>
<dbReference type="SUPFAM" id="SSF52540">
    <property type="entry name" value="P-loop containing nucleoside triphosphate hydrolases"/>
    <property type="match status" value="1"/>
</dbReference>
<sequence>MGDLLSRIREILGTSFIYFEEVAEVLAVALTARKNVILWGPGGHAKSAMVTAVIRGLGLEAETSVQSCGEGLDEAALWGGLNFRKLEDEKVLEYFPENSFLARRYAVFEELFDAPASVLLALKDTMTSGVLRKGTQQFPMCTQVIIACTNREPAEIADLGPAVAALVERFPLQLRVSWPSYIARDYLAMYEKIPSVLNGFTPILAEVIASQVAGGNVVSPRTAMYARDAIIGRAAARGAEHVEKEDLGVLKFVPGLEKIGDTIATEVEAAMARAEAASALEKFERALAGLVAEVGDTPIKALQAAKRLAALESEMTTLAVPDELVQRRDALRQGVGQHIISARRRAEELVRI</sequence>
<comment type="caution">
    <text evidence="2">The sequence shown here is derived from an EMBL/GenBank/DDBJ whole genome shotgun (WGS) entry which is preliminary data.</text>
</comment>
<evidence type="ECO:0000259" key="1">
    <source>
        <dbReference type="Pfam" id="PF20030"/>
    </source>
</evidence>
<dbReference type="InterPro" id="IPR045427">
    <property type="entry name" value="MoxR"/>
</dbReference>
<proteinExistence type="predicted"/>
<reference evidence="2 3" key="1">
    <citation type="journal article" date="2015" name="Nature">
        <title>rRNA introns, odd ribosomes, and small enigmatic genomes across a large radiation of phyla.</title>
        <authorList>
            <person name="Brown C.T."/>
            <person name="Hug L.A."/>
            <person name="Thomas B.C."/>
            <person name="Sharon I."/>
            <person name="Castelle C.J."/>
            <person name="Singh A."/>
            <person name="Wilkins M.J."/>
            <person name="Williams K.H."/>
            <person name="Banfield J.F."/>
        </authorList>
    </citation>
    <scope>NUCLEOTIDE SEQUENCE [LARGE SCALE GENOMIC DNA]</scope>
</reference>
<feature type="domain" description="MoxR" evidence="1">
    <location>
        <begin position="8"/>
        <end position="177"/>
    </location>
</feature>
<accession>A0A0G1EID7</accession>